<dbReference type="EMBL" id="JBFXLR010000048">
    <property type="protein sequence ID" value="KAL2842990.1"/>
    <property type="molecule type" value="Genomic_DNA"/>
</dbReference>
<keyword evidence="5" id="KW-0274">FAD</keyword>
<dbReference type="InterPro" id="IPR036188">
    <property type="entry name" value="FAD/NAD-bd_sf"/>
</dbReference>
<comment type="pathway">
    <text evidence="2">Secondary metabolite biosynthesis; terpenoid biosynthesis.</text>
</comment>
<dbReference type="SUPFAM" id="SSF51905">
    <property type="entry name" value="FAD/NAD(P)-binding domain"/>
    <property type="match status" value="1"/>
</dbReference>
<evidence type="ECO:0000259" key="8">
    <source>
        <dbReference type="Pfam" id="PF07992"/>
    </source>
</evidence>
<protein>
    <recommendedName>
        <fullName evidence="8">FAD/NAD(P)-binding domain-containing protein</fullName>
    </recommendedName>
</protein>
<proteinExistence type="inferred from homology"/>
<name>A0ABR4JSH4_9EURO</name>
<evidence type="ECO:0000256" key="7">
    <source>
        <dbReference type="ARBA" id="ARBA00023002"/>
    </source>
</evidence>
<dbReference type="InterPro" id="IPR023753">
    <property type="entry name" value="FAD/NAD-binding_dom"/>
</dbReference>
<dbReference type="Pfam" id="PF07992">
    <property type="entry name" value="Pyr_redox_2"/>
    <property type="match status" value="1"/>
</dbReference>
<gene>
    <name evidence="9" type="ORF">BJX68DRAFT_270318</name>
</gene>
<comment type="caution">
    <text evidence="9">The sequence shown here is derived from an EMBL/GenBank/DDBJ whole genome shotgun (WGS) entry which is preliminary data.</text>
</comment>
<keyword evidence="7" id="KW-0560">Oxidoreductase</keyword>
<comment type="similarity">
    <text evidence="3">Belongs to the FAD-binding monooxygenase family.</text>
</comment>
<evidence type="ECO:0000256" key="3">
    <source>
        <dbReference type="ARBA" id="ARBA00010139"/>
    </source>
</evidence>
<dbReference type="Gene3D" id="3.50.50.60">
    <property type="entry name" value="FAD/NAD(P)-binding domain"/>
    <property type="match status" value="2"/>
</dbReference>
<feature type="domain" description="FAD/NAD(P)-binding" evidence="8">
    <location>
        <begin position="83"/>
        <end position="306"/>
    </location>
</feature>
<evidence type="ECO:0000256" key="5">
    <source>
        <dbReference type="ARBA" id="ARBA00022827"/>
    </source>
</evidence>
<keyword evidence="10" id="KW-1185">Reference proteome</keyword>
<accession>A0ABR4JSH4</accession>
<organism evidence="9 10">
    <name type="scientific">Aspergillus pseudodeflectus</name>
    <dbReference type="NCBI Taxonomy" id="176178"/>
    <lineage>
        <taxon>Eukaryota</taxon>
        <taxon>Fungi</taxon>
        <taxon>Dikarya</taxon>
        <taxon>Ascomycota</taxon>
        <taxon>Pezizomycotina</taxon>
        <taxon>Eurotiomycetes</taxon>
        <taxon>Eurotiomycetidae</taxon>
        <taxon>Eurotiales</taxon>
        <taxon>Aspergillaceae</taxon>
        <taxon>Aspergillus</taxon>
        <taxon>Aspergillus subgen. Nidulantes</taxon>
    </lineage>
</organism>
<sequence length="649" mass="72007">MTVTLLPEGPIHGLDAAAVEAKYEAERQIQLRAHETVSDIEITVDDGWTDLAQDPWAGCPDPAGETPHLLTQRSHLLSQHRHRVLIVGAGFGGLLFAVRLLQTGQFKASDIVIADTAAGFGGTWYWNRYPGLMCDTESYIYMPLLEETGYMPREKYASGSEIRQHAERIARYWGLEARAMFRTSVRDLAWDEDKKIWNVAGRLLGDVTDTEQFRMAADIILLASGSFASPRVPNYPDIAKYKGKLFHTARWDYQFTGGSLENPKLTGLAEKRVGIIGTGASAVQIIPHLARYSRSLVVFQRTPAAVDARDNRPTDPVWWKEEMASQGAGWQQRRQKNFNAFTCNETPLPANNCVGDGWTRMPSFSLLIGGPQNLAPDYIDRMRTVDLVRQAQVRERAHALVQDPVAADLLTPWYPGWCKRPCFHDDYLSALNEENVRLVDLRHGGLSHFTPSGVVANGEEYELDLIVLSTGYTVPVTRASPGSRGNISITGRHGMTMEAKWANGLATLHGVMTRDLPNLFFAGTSQAGACVNLMYSVDQNAKHVAYILGKAFERRPPNCDKVVLQPTHEGEEQWAGEVLARAAAFRGIAGCTPGYLNGYGKSLDSLSPEQQVNMARLAAWGEGIASYVNRLEEWREKGELEGVEMTFLN</sequence>
<evidence type="ECO:0000256" key="6">
    <source>
        <dbReference type="ARBA" id="ARBA00022857"/>
    </source>
</evidence>
<reference evidence="9 10" key="1">
    <citation type="submission" date="2024-07" db="EMBL/GenBank/DDBJ databases">
        <title>Section-level genome sequencing and comparative genomics of Aspergillus sections Usti and Cavernicolus.</title>
        <authorList>
            <consortium name="Lawrence Berkeley National Laboratory"/>
            <person name="Nybo J.L."/>
            <person name="Vesth T.C."/>
            <person name="Theobald S."/>
            <person name="Frisvad J.C."/>
            <person name="Larsen T.O."/>
            <person name="Kjaerboelling I."/>
            <person name="Rothschild-Mancinelli K."/>
            <person name="Lyhne E.K."/>
            <person name="Kogle M.E."/>
            <person name="Barry K."/>
            <person name="Clum A."/>
            <person name="Na H."/>
            <person name="Ledsgaard L."/>
            <person name="Lin J."/>
            <person name="Lipzen A."/>
            <person name="Kuo A."/>
            <person name="Riley R."/>
            <person name="Mondo S."/>
            <person name="LaButti K."/>
            <person name="Haridas S."/>
            <person name="Pangalinan J."/>
            <person name="Salamov A.A."/>
            <person name="Simmons B.A."/>
            <person name="Magnuson J.K."/>
            <person name="Chen J."/>
            <person name="Drula E."/>
            <person name="Henrissat B."/>
            <person name="Wiebenga A."/>
            <person name="Lubbers R.J."/>
            <person name="Gomes A.C."/>
            <person name="Macurrencykelacurrency M.R."/>
            <person name="Stajich J."/>
            <person name="Grigoriev I.V."/>
            <person name="Mortensen U.H."/>
            <person name="De vries R.P."/>
            <person name="Baker S.E."/>
            <person name="Andersen M.R."/>
        </authorList>
    </citation>
    <scope>NUCLEOTIDE SEQUENCE [LARGE SCALE GENOMIC DNA]</scope>
    <source>
        <strain evidence="9 10">CBS 756.74</strain>
    </source>
</reference>
<keyword evidence="4" id="KW-0285">Flavoprotein</keyword>
<dbReference type="Proteomes" id="UP001610444">
    <property type="component" value="Unassembled WGS sequence"/>
</dbReference>
<evidence type="ECO:0000256" key="1">
    <source>
        <dbReference type="ARBA" id="ARBA00001974"/>
    </source>
</evidence>
<evidence type="ECO:0000313" key="9">
    <source>
        <dbReference type="EMBL" id="KAL2842990.1"/>
    </source>
</evidence>
<keyword evidence="6" id="KW-0521">NADP</keyword>
<evidence type="ECO:0000313" key="10">
    <source>
        <dbReference type="Proteomes" id="UP001610444"/>
    </source>
</evidence>
<dbReference type="PANTHER" id="PTHR43098:SF2">
    <property type="entry name" value="FAD-BINDING MONOOXYGENASE AUSB-RELATED"/>
    <property type="match status" value="1"/>
</dbReference>
<evidence type="ECO:0000256" key="4">
    <source>
        <dbReference type="ARBA" id="ARBA00022630"/>
    </source>
</evidence>
<evidence type="ECO:0000256" key="2">
    <source>
        <dbReference type="ARBA" id="ARBA00004721"/>
    </source>
</evidence>
<dbReference type="GeneID" id="98161765"/>
<dbReference type="RefSeq" id="XP_070895357.1">
    <property type="nucleotide sequence ID" value="XM_071046601.1"/>
</dbReference>
<comment type="cofactor">
    <cofactor evidence="1">
        <name>FAD</name>
        <dbReference type="ChEBI" id="CHEBI:57692"/>
    </cofactor>
</comment>
<dbReference type="PANTHER" id="PTHR43098">
    <property type="entry name" value="L-ORNITHINE N(5)-MONOOXYGENASE-RELATED"/>
    <property type="match status" value="1"/>
</dbReference>
<dbReference type="InterPro" id="IPR050775">
    <property type="entry name" value="FAD-binding_Monooxygenases"/>
</dbReference>